<organism evidence="2 3">
    <name type="scientific">Cymbomonas tetramitiformis</name>
    <dbReference type="NCBI Taxonomy" id="36881"/>
    <lineage>
        <taxon>Eukaryota</taxon>
        <taxon>Viridiplantae</taxon>
        <taxon>Chlorophyta</taxon>
        <taxon>Pyramimonadophyceae</taxon>
        <taxon>Pyramimonadales</taxon>
        <taxon>Pyramimonadaceae</taxon>
        <taxon>Cymbomonas</taxon>
    </lineage>
</organism>
<evidence type="ECO:0000256" key="1">
    <source>
        <dbReference type="SAM" id="SignalP"/>
    </source>
</evidence>
<proteinExistence type="predicted"/>
<evidence type="ECO:0000313" key="2">
    <source>
        <dbReference type="EMBL" id="KAK3271502.1"/>
    </source>
</evidence>
<evidence type="ECO:0000313" key="3">
    <source>
        <dbReference type="Proteomes" id="UP001190700"/>
    </source>
</evidence>
<comment type="caution">
    <text evidence="2">The sequence shown here is derived from an EMBL/GenBank/DDBJ whole genome shotgun (WGS) entry which is preliminary data.</text>
</comment>
<feature type="signal peptide" evidence="1">
    <location>
        <begin position="1"/>
        <end position="27"/>
    </location>
</feature>
<keyword evidence="1" id="KW-0732">Signal</keyword>
<dbReference type="PANTHER" id="PTHR39517">
    <property type="entry name" value="SLL0192 PROTEIN"/>
    <property type="match status" value="1"/>
</dbReference>
<dbReference type="AlphaFoldDB" id="A0AAE0L4G2"/>
<feature type="chain" id="PRO_5042258845" evidence="1">
    <location>
        <begin position="28"/>
        <end position="143"/>
    </location>
</feature>
<dbReference type="Proteomes" id="UP001190700">
    <property type="component" value="Unassembled WGS sequence"/>
</dbReference>
<dbReference type="EMBL" id="LGRX02009701">
    <property type="protein sequence ID" value="KAK3271502.1"/>
    <property type="molecule type" value="Genomic_DNA"/>
</dbReference>
<dbReference type="InterPro" id="IPR019994">
    <property type="entry name" value="Lipid-A-disac_synthase-rel_put"/>
</dbReference>
<gene>
    <name evidence="2" type="ORF">CYMTET_20156</name>
</gene>
<protein>
    <submittedName>
        <fullName evidence="2">Uncharacterized protein</fullName>
    </submittedName>
</protein>
<dbReference type="SUPFAM" id="SSF53756">
    <property type="entry name" value="UDP-Glycosyltransferase/glycogen phosphorylase"/>
    <property type="match status" value="1"/>
</dbReference>
<dbReference type="PANTHER" id="PTHR39517:SF1">
    <property type="entry name" value="LIPID-A-DISACCHARIDE SYNTHASE"/>
    <property type="match status" value="1"/>
</dbReference>
<sequence length="143" mass="15446">MGGPPSEGARGWHVIIWVRGLQVVGLGKPVLTFPGEGPQFTPRFCELQGHLLGRSLIVCEGPHRVAEALVQVLQDGGELAAIAQNGRRRLGSPGAAKRIARSINALLLTEVREVLWYMDVPWCKLGSTKCRGAWTCIGAIIDL</sequence>
<reference evidence="2 3" key="1">
    <citation type="journal article" date="2015" name="Genome Biol. Evol.">
        <title>Comparative Genomics of a Bacterivorous Green Alga Reveals Evolutionary Causalities and Consequences of Phago-Mixotrophic Mode of Nutrition.</title>
        <authorList>
            <person name="Burns J.A."/>
            <person name="Paasch A."/>
            <person name="Narechania A."/>
            <person name="Kim E."/>
        </authorList>
    </citation>
    <scope>NUCLEOTIDE SEQUENCE [LARGE SCALE GENOMIC DNA]</scope>
    <source>
        <strain evidence="2 3">PLY_AMNH</strain>
    </source>
</reference>
<keyword evidence="3" id="KW-1185">Reference proteome</keyword>
<accession>A0AAE0L4G2</accession>
<name>A0AAE0L4G2_9CHLO</name>